<protein>
    <submittedName>
        <fullName evidence="1">Uncharacterized protein</fullName>
    </submittedName>
</protein>
<name>A0A0F9EF51_9ZZZZ</name>
<organism evidence="1">
    <name type="scientific">marine sediment metagenome</name>
    <dbReference type="NCBI Taxonomy" id="412755"/>
    <lineage>
        <taxon>unclassified sequences</taxon>
        <taxon>metagenomes</taxon>
        <taxon>ecological metagenomes</taxon>
    </lineage>
</organism>
<sequence>MVSRMRSMEEEVEYRKMYRLAILDFVKKFPEKTQAEIWDFMGDYLFIDFLSQEHCDKDVQEATVAQAGE</sequence>
<dbReference type="AlphaFoldDB" id="A0A0F9EF51"/>
<reference evidence="1" key="1">
    <citation type="journal article" date="2015" name="Nature">
        <title>Complex archaea that bridge the gap between prokaryotes and eukaryotes.</title>
        <authorList>
            <person name="Spang A."/>
            <person name="Saw J.H."/>
            <person name="Jorgensen S.L."/>
            <person name="Zaremba-Niedzwiedzka K."/>
            <person name="Martijn J."/>
            <person name="Lind A.E."/>
            <person name="van Eijk R."/>
            <person name="Schleper C."/>
            <person name="Guy L."/>
            <person name="Ettema T.J."/>
        </authorList>
    </citation>
    <scope>NUCLEOTIDE SEQUENCE</scope>
</reference>
<proteinExistence type="predicted"/>
<evidence type="ECO:0000313" key="1">
    <source>
        <dbReference type="EMBL" id="KKL28486.1"/>
    </source>
</evidence>
<dbReference type="EMBL" id="LAZR01035081">
    <property type="protein sequence ID" value="KKL28486.1"/>
    <property type="molecule type" value="Genomic_DNA"/>
</dbReference>
<accession>A0A0F9EF51</accession>
<comment type="caution">
    <text evidence="1">The sequence shown here is derived from an EMBL/GenBank/DDBJ whole genome shotgun (WGS) entry which is preliminary data.</text>
</comment>
<gene>
    <name evidence="1" type="ORF">LCGC14_2374660</name>
</gene>